<feature type="transmembrane region" description="Helical" evidence="1">
    <location>
        <begin position="346"/>
        <end position="366"/>
    </location>
</feature>
<feature type="transmembrane region" description="Helical" evidence="1">
    <location>
        <begin position="245"/>
        <end position="264"/>
    </location>
</feature>
<evidence type="ECO:0000256" key="1">
    <source>
        <dbReference type="SAM" id="Phobius"/>
    </source>
</evidence>
<keyword evidence="1" id="KW-0812">Transmembrane</keyword>
<feature type="transmembrane region" description="Helical" evidence="1">
    <location>
        <begin position="276"/>
        <end position="300"/>
    </location>
</feature>
<feature type="transmembrane region" description="Helical" evidence="1">
    <location>
        <begin position="104"/>
        <end position="124"/>
    </location>
</feature>
<proteinExistence type="predicted"/>
<dbReference type="PANTHER" id="PTHR36927:SF4">
    <property type="entry name" value="BLR5718 PROTEIN"/>
    <property type="match status" value="1"/>
</dbReference>
<feature type="transmembrane region" description="Helical" evidence="1">
    <location>
        <begin position="181"/>
        <end position="200"/>
    </location>
</feature>
<dbReference type="Pfam" id="PF01757">
    <property type="entry name" value="Acyl_transf_3"/>
    <property type="match status" value="1"/>
</dbReference>
<keyword evidence="1" id="KW-0472">Membrane</keyword>
<reference evidence="3" key="1">
    <citation type="journal article" date="2014" name="Int. J. Syst. Evol. Microbiol.">
        <title>Complete genome sequence of Corynebacterium casei LMG S-19264T (=DSM 44701T), isolated from a smear-ripened cheese.</title>
        <authorList>
            <consortium name="US DOE Joint Genome Institute (JGI-PGF)"/>
            <person name="Walter F."/>
            <person name="Albersmeier A."/>
            <person name="Kalinowski J."/>
            <person name="Ruckert C."/>
        </authorList>
    </citation>
    <scope>NUCLEOTIDE SEQUENCE</scope>
    <source>
        <strain evidence="3">VKM Ac-1321</strain>
    </source>
</reference>
<feature type="transmembrane region" description="Helical" evidence="1">
    <location>
        <begin position="212"/>
        <end position="233"/>
    </location>
</feature>
<dbReference type="PANTHER" id="PTHR36927">
    <property type="entry name" value="BLR4337 PROTEIN"/>
    <property type="match status" value="1"/>
</dbReference>
<evidence type="ECO:0000313" key="3">
    <source>
        <dbReference type="EMBL" id="GLL08111.1"/>
    </source>
</evidence>
<comment type="caution">
    <text evidence="3">The sequence shown here is derived from an EMBL/GenBank/DDBJ whole genome shotgun (WGS) entry which is preliminary data.</text>
</comment>
<dbReference type="RefSeq" id="WP_271190269.1">
    <property type="nucleotide sequence ID" value="NZ_BSFP01000127.1"/>
</dbReference>
<reference evidence="3" key="2">
    <citation type="submission" date="2023-01" db="EMBL/GenBank/DDBJ databases">
        <authorList>
            <person name="Sun Q."/>
            <person name="Evtushenko L."/>
        </authorList>
    </citation>
    <scope>NUCLEOTIDE SEQUENCE</scope>
    <source>
        <strain evidence="3">VKM Ac-1321</strain>
    </source>
</reference>
<dbReference type="GO" id="GO:0016747">
    <property type="term" value="F:acyltransferase activity, transferring groups other than amino-acyl groups"/>
    <property type="evidence" value="ECO:0007669"/>
    <property type="project" value="InterPro"/>
</dbReference>
<organism evidence="3 4">
    <name type="scientific">Dactylosporangium matsuzakiense</name>
    <dbReference type="NCBI Taxonomy" id="53360"/>
    <lineage>
        <taxon>Bacteria</taxon>
        <taxon>Bacillati</taxon>
        <taxon>Actinomycetota</taxon>
        <taxon>Actinomycetes</taxon>
        <taxon>Micromonosporales</taxon>
        <taxon>Micromonosporaceae</taxon>
        <taxon>Dactylosporangium</taxon>
    </lineage>
</organism>
<gene>
    <name evidence="3" type="ORF">GCM10017581_098710</name>
</gene>
<evidence type="ECO:0000313" key="4">
    <source>
        <dbReference type="Proteomes" id="UP001143480"/>
    </source>
</evidence>
<sequence>MAAIETVPARATGAARQAGIDRLRVALTVGVIATHAVITYAADGSWFYHEGRLPAAVDTLAGIPLALGALFGMGTFFFLAGAFLPASLARHGQAALLRERALRLGVPTVVFVLLLVPAVEWWVAAAQRWPSGPGAIWAAQLRQLDAGPLWFVWVLLLFTAVSVPILARLRPAAGRPLSTGLLAGVAGAVAVVSFLLRIWFPIDSFQPGAAHLWQWGQCAGLFVLGLLAGRHGWLDAIPARIRRACIALTVLGSVATIALIAAFADDLDPLGGGLHWQSAVVATIEGLMSVSATIVLISLFRPGPPGPLGATLTASAYGAYLLQTPVLVGIALALRHLPLPSLAKLAILMPAAVLVSFAGAALLRHVPKLRPVLR</sequence>
<dbReference type="AlphaFoldDB" id="A0A9W6NT77"/>
<keyword evidence="1" id="KW-1133">Transmembrane helix</keyword>
<evidence type="ECO:0000259" key="2">
    <source>
        <dbReference type="Pfam" id="PF01757"/>
    </source>
</evidence>
<dbReference type="Proteomes" id="UP001143480">
    <property type="component" value="Unassembled WGS sequence"/>
</dbReference>
<feature type="transmembrane region" description="Helical" evidence="1">
    <location>
        <begin position="62"/>
        <end position="84"/>
    </location>
</feature>
<feature type="transmembrane region" description="Helical" evidence="1">
    <location>
        <begin position="25"/>
        <end position="42"/>
    </location>
</feature>
<accession>A0A9W6NT77</accession>
<dbReference type="InterPro" id="IPR002656">
    <property type="entry name" value="Acyl_transf_3_dom"/>
</dbReference>
<feature type="transmembrane region" description="Helical" evidence="1">
    <location>
        <begin position="150"/>
        <end position="169"/>
    </location>
</feature>
<protein>
    <recommendedName>
        <fullName evidence="2">Acyltransferase 3 domain-containing protein</fullName>
    </recommendedName>
</protein>
<dbReference type="InterPro" id="IPR050623">
    <property type="entry name" value="Glucan_succinyl_AcylTrfase"/>
</dbReference>
<keyword evidence="4" id="KW-1185">Reference proteome</keyword>
<feature type="domain" description="Acyltransferase 3" evidence="2">
    <location>
        <begin position="18"/>
        <end position="358"/>
    </location>
</feature>
<name>A0A9W6NT77_9ACTN</name>
<feature type="transmembrane region" description="Helical" evidence="1">
    <location>
        <begin position="312"/>
        <end position="334"/>
    </location>
</feature>
<dbReference type="EMBL" id="BSFP01000127">
    <property type="protein sequence ID" value="GLL08111.1"/>
    <property type="molecule type" value="Genomic_DNA"/>
</dbReference>